<proteinExistence type="predicted"/>
<gene>
    <name evidence="1" type="ORF">METZ01_LOCUS497321</name>
</gene>
<name>A0A383DJ13_9ZZZZ</name>
<protein>
    <submittedName>
        <fullName evidence="1">Uncharacterized protein</fullName>
    </submittedName>
</protein>
<evidence type="ECO:0000313" key="1">
    <source>
        <dbReference type="EMBL" id="SVE44467.1"/>
    </source>
</evidence>
<dbReference type="AlphaFoldDB" id="A0A383DJ13"/>
<sequence length="40" mass="4569">SHHRCQSAFVMLKECKATSCKFPKSTASRTRNTFLSPRLI</sequence>
<organism evidence="1">
    <name type="scientific">marine metagenome</name>
    <dbReference type="NCBI Taxonomy" id="408172"/>
    <lineage>
        <taxon>unclassified sequences</taxon>
        <taxon>metagenomes</taxon>
        <taxon>ecological metagenomes</taxon>
    </lineage>
</organism>
<reference evidence="1" key="1">
    <citation type="submission" date="2018-05" db="EMBL/GenBank/DDBJ databases">
        <authorList>
            <person name="Lanie J.A."/>
            <person name="Ng W.-L."/>
            <person name="Kazmierczak K.M."/>
            <person name="Andrzejewski T.M."/>
            <person name="Davidsen T.M."/>
            <person name="Wayne K.J."/>
            <person name="Tettelin H."/>
            <person name="Glass J.I."/>
            <person name="Rusch D."/>
            <person name="Podicherti R."/>
            <person name="Tsui H.-C.T."/>
            <person name="Winkler M.E."/>
        </authorList>
    </citation>
    <scope>NUCLEOTIDE SEQUENCE</scope>
</reference>
<feature type="non-terminal residue" evidence="1">
    <location>
        <position position="40"/>
    </location>
</feature>
<accession>A0A383DJ13</accession>
<dbReference type="EMBL" id="UINC01217736">
    <property type="protein sequence ID" value="SVE44467.1"/>
    <property type="molecule type" value="Genomic_DNA"/>
</dbReference>
<feature type="non-terminal residue" evidence="1">
    <location>
        <position position="1"/>
    </location>
</feature>